<organism evidence="1 2">
    <name type="scientific">Agrocybe chaxingu</name>
    <dbReference type="NCBI Taxonomy" id="84603"/>
    <lineage>
        <taxon>Eukaryota</taxon>
        <taxon>Fungi</taxon>
        <taxon>Dikarya</taxon>
        <taxon>Basidiomycota</taxon>
        <taxon>Agaricomycotina</taxon>
        <taxon>Agaricomycetes</taxon>
        <taxon>Agaricomycetidae</taxon>
        <taxon>Agaricales</taxon>
        <taxon>Agaricineae</taxon>
        <taxon>Strophariaceae</taxon>
        <taxon>Agrocybe</taxon>
    </lineage>
</organism>
<sequence length="141" mass="15326">MSSGGSFSGSPPLVEDLFALLSLEDHDSGPLYTAATVEDQDIFDYLMSGDMEKYEKLFQQRCPNENPKLPLFPKENLFLFTSVTPPPSPDGSDLSFARYQAEVAQILSPDPPFAAATTVHFSETRELVSGARASSEPSSSD</sequence>
<comment type="caution">
    <text evidence="1">The sequence shown here is derived from an EMBL/GenBank/DDBJ whole genome shotgun (WGS) entry which is preliminary data.</text>
</comment>
<protein>
    <submittedName>
        <fullName evidence="1">Uncharacterized protein</fullName>
    </submittedName>
</protein>
<dbReference type="EMBL" id="JANKHO010000075">
    <property type="protein sequence ID" value="KAJ3515929.1"/>
    <property type="molecule type" value="Genomic_DNA"/>
</dbReference>
<name>A0A9W8N012_9AGAR</name>
<reference evidence="1" key="1">
    <citation type="submission" date="2022-07" db="EMBL/GenBank/DDBJ databases">
        <title>Genome Sequence of Agrocybe chaxingu.</title>
        <authorList>
            <person name="Buettner E."/>
        </authorList>
    </citation>
    <scope>NUCLEOTIDE SEQUENCE</scope>
    <source>
        <strain evidence="1">MP-N11</strain>
    </source>
</reference>
<evidence type="ECO:0000313" key="1">
    <source>
        <dbReference type="EMBL" id="KAJ3515929.1"/>
    </source>
</evidence>
<gene>
    <name evidence="1" type="ORF">NLJ89_g1447</name>
</gene>
<dbReference type="OrthoDB" id="10474025at2759"/>
<dbReference type="Proteomes" id="UP001148786">
    <property type="component" value="Unassembled WGS sequence"/>
</dbReference>
<proteinExistence type="predicted"/>
<keyword evidence="2" id="KW-1185">Reference proteome</keyword>
<evidence type="ECO:0000313" key="2">
    <source>
        <dbReference type="Proteomes" id="UP001148786"/>
    </source>
</evidence>
<accession>A0A9W8N012</accession>
<dbReference type="AlphaFoldDB" id="A0A9W8N012"/>